<evidence type="ECO:0008006" key="5">
    <source>
        <dbReference type="Google" id="ProtNLM"/>
    </source>
</evidence>
<keyword evidence="1" id="KW-0472">Membrane</keyword>
<keyword evidence="4" id="KW-1185">Reference proteome</keyword>
<sequence>MLFWKKMLSLALLAHSFVLLVSTSGLPTISLDTSKRHINSLEFKLNINDSGQAIESYEIKVEDKSSTGFITYEGDRYINLDDQIARVAVPEANQAYNICIIATLKQNASEELGVTTVTDCLEEKTIKKMLASSVIALSLTVLILLACIIIGYISWKCAAKKLYQRDEYDRSDETGSGDIIPLNQIEE</sequence>
<feature type="signal peptide" evidence="2">
    <location>
        <begin position="1"/>
        <end position="23"/>
    </location>
</feature>
<evidence type="ECO:0000256" key="1">
    <source>
        <dbReference type="SAM" id="Phobius"/>
    </source>
</evidence>
<accession>A0A7J7KRL9</accession>
<keyword evidence="1" id="KW-1133">Transmembrane helix</keyword>
<dbReference type="Proteomes" id="UP000593567">
    <property type="component" value="Unassembled WGS sequence"/>
</dbReference>
<evidence type="ECO:0000313" key="3">
    <source>
        <dbReference type="EMBL" id="KAF6040841.1"/>
    </source>
</evidence>
<feature type="transmembrane region" description="Helical" evidence="1">
    <location>
        <begin position="129"/>
        <end position="155"/>
    </location>
</feature>
<evidence type="ECO:0000313" key="4">
    <source>
        <dbReference type="Proteomes" id="UP000593567"/>
    </source>
</evidence>
<keyword evidence="1" id="KW-0812">Transmembrane</keyword>
<dbReference type="EMBL" id="VXIV02000096">
    <property type="protein sequence ID" value="KAF6040841.1"/>
    <property type="molecule type" value="Genomic_DNA"/>
</dbReference>
<reference evidence="3" key="1">
    <citation type="submission" date="2020-06" db="EMBL/GenBank/DDBJ databases">
        <title>Draft genome of Bugula neritina, a colonial animal packing powerful symbionts and potential medicines.</title>
        <authorList>
            <person name="Rayko M."/>
        </authorList>
    </citation>
    <scope>NUCLEOTIDE SEQUENCE [LARGE SCALE GENOMIC DNA]</scope>
    <source>
        <strain evidence="3">Kwan_BN1</strain>
    </source>
</reference>
<evidence type="ECO:0000256" key="2">
    <source>
        <dbReference type="SAM" id="SignalP"/>
    </source>
</evidence>
<proteinExistence type="predicted"/>
<protein>
    <recommendedName>
        <fullName evidence="5">Cadherin domain-containing protein</fullName>
    </recommendedName>
</protein>
<comment type="caution">
    <text evidence="3">The sequence shown here is derived from an EMBL/GenBank/DDBJ whole genome shotgun (WGS) entry which is preliminary data.</text>
</comment>
<organism evidence="3 4">
    <name type="scientific">Bugula neritina</name>
    <name type="common">Brown bryozoan</name>
    <name type="synonym">Sertularia neritina</name>
    <dbReference type="NCBI Taxonomy" id="10212"/>
    <lineage>
        <taxon>Eukaryota</taxon>
        <taxon>Metazoa</taxon>
        <taxon>Spiralia</taxon>
        <taxon>Lophotrochozoa</taxon>
        <taxon>Bryozoa</taxon>
        <taxon>Gymnolaemata</taxon>
        <taxon>Cheilostomatida</taxon>
        <taxon>Flustrina</taxon>
        <taxon>Buguloidea</taxon>
        <taxon>Bugulidae</taxon>
        <taxon>Bugula</taxon>
    </lineage>
</organism>
<keyword evidence="2" id="KW-0732">Signal</keyword>
<name>A0A7J7KRL9_BUGNE</name>
<dbReference type="AlphaFoldDB" id="A0A7J7KRL9"/>
<gene>
    <name evidence="3" type="ORF">EB796_000824</name>
</gene>
<feature type="chain" id="PRO_5029458792" description="Cadherin domain-containing protein" evidence="2">
    <location>
        <begin position="24"/>
        <end position="187"/>
    </location>
</feature>